<evidence type="ECO:0000313" key="2">
    <source>
        <dbReference type="Proteomes" id="UP001589619"/>
    </source>
</evidence>
<evidence type="ECO:0000313" key="1">
    <source>
        <dbReference type="EMBL" id="MFB9750653.1"/>
    </source>
</evidence>
<dbReference type="Proteomes" id="UP001589619">
    <property type="component" value="Unassembled WGS sequence"/>
</dbReference>
<gene>
    <name evidence="1" type="ORF">ACFFNY_03625</name>
</gene>
<sequence>MNDAHSLFTSGGKPVISIVHKERWSYSMFAILASTAFLNI</sequence>
<name>A0ABV5VR69_9BACL</name>
<dbReference type="RefSeq" id="WP_344904636.1">
    <property type="nucleotide sequence ID" value="NZ_BAAAYO010000002.1"/>
</dbReference>
<organism evidence="1 2">
    <name type="scientific">Paenibacillus hodogayensis</name>
    <dbReference type="NCBI Taxonomy" id="279208"/>
    <lineage>
        <taxon>Bacteria</taxon>
        <taxon>Bacillati</taxon>
        <taxon>Bacillota</taxon>
        <taxon>Bacilli</taxon>
        <taxon>Bacillales</taxon>
        <taxon>Paenibacillaceae</taxon>
        <taxon>Paenibacillus</taxon>
    </lineage>
</organism>
<comment type="caution">
    <text evidence="1">The sequence shown here is derived from an EMBL/GenBank/DDBJ whole genome shotgun (WGS) entry which is preliminary data.</text>
</comment>
<dbReference type="EMBL" id="JBHMAG010000004">
    <property type="protein sequence ID" value="MFB9750653.1"/>
    <property type="molecule type" value="Genomic_DNA"/>
</dbReference>
<accession>A0ABV5VR69</accession>
<proteinExistence type="predicted"/>
<protein>
    <submittedName>
        <fullName evidence="1">Uncharacterized protein</fullName>
    </submittedName>
</protein>
<reference evidence="1 2" key="1">
    <citation type="submission" date="2024-09" db="EMBL/GenBank/DDBJ databases">
        <authorList>
            <person name="Sun Q."/>
            <person name="Mori K."/>
        </authorList>
    </citation>
    <scope>NUCLEOTIDE SEQUENCE [LARGE SCALE GENOMIC DNA]</scope>
    <source>
        <strain evidence="1 2">JCM 12520</strain>
    </source>
</reference>
<keyword evidence="2" id="KW-1185">Reference proteome</keyword>